<feature type="compositionally biased region" description="Polar residues" evidence="1">
    <location>
        <begin position="522"/>
        <end position="543"/>
    </location>
</feature>
<comment type="caution">
    <text evidence="2">The sequence shown here is derived from an EMBL/GenBank/DDBJ whole genome shotgun (WGS) entry which is preliminary data.</text>
</comment>
<keyword evidence="3" id="KW-1185">Reference proteome</keyword>
<feature type="compositionally biased region" description="Basic and acidic residues" evidence="1">
    <location>
        <begin position="431"/>
        <end position="442"/>
    </location>
</feature>
<evidence type="ECO:0000256" key="1">
    <source>
        <dbReference type="SAM" id="MobiDB-lite"/>
    </source>
</evidence>
<feature type="compositionally biased region" description="Polar residues" evidence="1">
    <location>
        <begin position="257"/>
        <end position="284"/>
    </location>
</feature>
<protein>
    <submittedName>
        <fullName evidence="2">Uncharacterized protein</fullName>
    </submittedName>
</protein>
<dbReference type="Proteomes" id="UP000566819">
    <property type="component" value="Unassembled WGS sequence"/>
</dbReference>
<dbReference type="OrthoDB" id="10679968at2759"/>
<name>A0A8H4RSV8_9HELO</name>
<evidence type="ECO:0000313" key="2">
    <source>
        <dbReference type="EMBL" id="KAF4635434.1"/>
    </source>
</evidence>
<feature type="compositionally biased region" description="Basic and acidic residues" evidence="1">
    <location>
        <begin position="202"/>
        <end position="212"/>
    </location>
</feature>
<feature type="compositionally biased region" description="Basic and acidic residues" evidence="1">
    <location>
        <begin position="299"/>
        <end position="313"/>
    </location>
</feature>
<feature type="compositionally biased region" description="Polar residues" evidence="1">
    <location>
        <begin position="314"/>
        <end position="325"/>
    </location>
</feature>
<evidence type="ECO:0000313" key="3">
    <source>
        <dbReference type="Proteomes" id="UP000566819"/>
    </source>
</evidence>
<dbReference type="EMBL" id="JAAMPI010000120">
    <property type="protein sequence ID" value="KAF4635434.1"/>
    <property type="molecule type" value="Genomic_DNA"/>
</dbReference>
<feature type="compositionally biased region" description="Basic and acidic residues" evidence="1">
    <location>
        <begin position="222"/>
        <end position="231"/>
    </location>
</feature>
<feature type="region of interest" description="Disordered" evidence="1">
    <location>
        <begin position="348"/>
        <end position="545"/>
    </location>
</feature>
<gene>
    <name evidence="2" type="ORF">G7Y89_g2663</name>
</gene>
<feature type="region of interest" description="Disordered" evidence="1">
    <location>
        <begin position="191"/>
        <end position="329"/>
    </location>
</feature>
<accession>A0A8H4RSV8</accession>
<proteinExistence type="predicted"/>
<dbReference type="AlphaFoldDB" id="A0A8H4RSV8"/>
<feature type="compositionally biased region" description="Acidic residues" evidence="1">
    <location>
        <begin position="352"/>
        <end position="361"/>
    </location>
</feature>
<reference evidence="2 3" key="1">
    <citation type="submission" date="2020-03" db="EMBL/GenBank/DDBJ databases">
        <title>Draft Genome Sequence of Cudoniella acicularis.</title>
        <authorList>
            <person name="Buettner E."/>
            <person name="Kellner H."/>
        </authorList>
    </citation>
    <scope>NUCLEOTIDE SEQUENCE [LARGE SCALE GENOMIC DNA]</scope>
    <source>
        <strain evidence="2 3">DSM 108380</strain>
    </source>
</reference>
<organism evidence="2 3">
    <name type="scientific">Cudoniella acicularis</name>
    <dbReference type="NCBI Taxonomy" id="354080"/>
    <lineage>
        <taxon>Eukaryota</taxon>
        <taxon>Fungi</taxon>
        <taxon>Dikarya</taxon>
        <taxon>Ascomycota</taxon>
        <taxon>Pezizomycotina</taxon>
        <taxon>Leotiomycetes</taxon>
        <taxon>Helotiales</taxon>
        <taxon>Tricladiaceae</taxon>
        <taxon>Cudoniella</taxon>
    </lineage>
</organism>
<feature type="compositionally biased region" description="Basic and acidic residues" evidence="1">
    <location>
        <begin position="362"/>
        <end position="390"/>
    </location>
</feature>
<sequence>MTPNHEASGKKTKGLISKKIQESEVKCITGFTNCDECIRRAGAEVGVPQGRERYAPPAKGTQETISLLATSESSPTVEALKETKRAALIAAGRKAHSGAELSQEEWNAIVSRNQHAEQDLQRSFKFWHDIHKKHISSMNTRDPGSSDPKNCPLCDQVRKMINDPEYRSLTQYNDRMIDSHVEKFPRNRELHPGIFNEDDISDDHPASLRQQEELEQNPWEPRPGEQTRDIPNEYSQDGHATADFPQAEEYPKETSESQRWSWGSSEIDWNTPNQPSLEQPSVQDAPTIPPESGTTEQAEYERPPTRRDFHSESTCRNSFQSSESESMPELSVWLQAVNAQQVDTNAAWSEQFLDDLNDNDEEKGAEIHPESGKQQEIKEPSENGECRETENQPGIEEQEEIDEHHASSMGDVNTNDTPEMAVSPTETLPASEEHSETEDGLKRRPSHHITINLHGSSLNESLDVPDALPPPPGFDPNSWESSLTPEPVQAPDDSLSFPNESLEKNEHSMSRTPSFGDFQDVSAPTNVSEDVSSQDTRLSSDSPQGKEIIEKLRKYWTSV</sequence>